<dbReference type="PROSITE" id="PS00018">
    <property type="entry name" value="EF_HAND_1"/>
    <property type="match status" value="3"/>
</dbReference>
<feature type="domain" description="EF-hand" evidence="4">
    <location>
        <begin position="5"/>
        <end position="40"/>
    </location>
</feature>
<evidence type="ECO:0000256" key="3">
    <source>
        <dbReference type="ARBA" id="ARBA00022837"/>
    </source>
</evidence>
<dbReference type="SUPFAM" id="SSF47473">
    <property type="entry name" value="EF-hand"/>
    <property type="match status" value="1"/>
</dbReference>
<dbReference type="Pfam" id="PF13499">
    <property type="entry name" value="EF-hand_7"/>
    <property type="match status" value="2"/>
</dbReference>
<dbReference type="AlphaFoldDB" id="A0A4Z2DQZ8"/>
<dbReference type="EMBL" id="SKCS01000062">
    <property type="protein sequence ID" value="TNN18905.1"/>
    <property type="molecule type" value="Genomic_DNA"/>
</dbReference>
<keyword evidence="3" id="KW-0106">Calcium</keyword>
<name>A0A4Z2DQZ8_SCHJA</name>
<dbReference type="InterPro" id="IPR011992">
    <property type="entry name" value="EF-hand-dom_pair"/>
</dbReference>
<evidence type="ECO:0000256" key="2">
    <source>
        <dbReference type="ARBA" id="ARBA00022737"/>
    </source>
</evidence>
<dbReference type="Proteomes" id="UP000311919">
    <property type="component" value="Unassembled WGS sequence"/>
</dbReference>
<dbReference type="GO" id="GO:0005509">
    <property type="term" value="F:calcium ion binding"/>
    <property type="evidence" value="ECO:0007669"/>
    <property type="project" value="InterPro"/>
</dbReference>
<keyword evidence="2" id="KW-0677">Repeat</keyword>
<evidence type="ECO:0000259" key="4">
    <source>
        <dbReference type="PROSITE" id="PS50222"/>
    </source>
</evidence>
<dbReference type="Gene3D" id="1.10.238.10">
    <property type="entry name" value="EF-hand"/>
    <property type="match status" value="2"/>
</dbReference>
<dbReference type="PANTHER" id="PTHR10891">
    <property type="entry name" value="EF-HAND CALCIUM-BINDING DOMAIN CONTAINING PROTEIN"/>
    <property type="match status" value="1"/>
</dbReference>
<dbReference type="PROSITE" id="PS50222">
    <property type="entry name" value="EF_HAND_2"/>
    <property type="match status" value="3"/>
</dbReference>
<evidence type="ECO:0000313" key="5">
    <source>
        <dbReference type="EMBL" id="TNN18905.1"/>
    </source>
</evidence>
<evidence type="ECO:0000256" key="1">
    <source>
        <dbReference type="ARBA" id="ARBA00022723"/>
    </source>
</evidence>
<dbReference type="InterPro" id="IPR039647">
    <property type="entry name" value="EF_hand_pair_protein_CML-like"/>
</dbReference>
<dbReference type="OrthoDB" id="26525at2759"/>
<dbReference type="STRING" id="6182.A0A4Z2DQZ8"/>
<sequence>MQSKKDIDEFVKIFHELDRNHDGYISRTELMSKVGTKSIDRHKVQELMQLFDINGDGMISLGEYKLILGLTGQSIDNWIRLFRKLDKDHSGSLDFHEICSLFGGDRSSEVRKSVKNYMKKYDKDRDGRIDIKEFLTFVAEQAEHPVV</sequence>
<proteinExistence type="predicted"/>
<keyword evidence="6" id="KW-1185">Reference proteome</keyword>
<organism evidence="5 6">
    <name type="scientific">Schistosoma japonicum</name>
    <name type="common">Blood fluke</name>
    <dbReference type="NCBI Taxonomy" id="6182"/>
    <lineage>
        <taxon>Eukaryota</taxon>
        <taxon>Metazoa</taxon>
        <taxon>Spiralia</taxon>
        <taxon>Lophotrochozoa</taxon>
        <taxon>Platyhelminthes</taxon>
        <taxon>Trematoda</taxon>
        <taxon>Digenea</taxon>
        <taxon>Strigeidida</taxon>
        <taxon>Schistosomatoidea</taxon>
        <taxon>Schistosomatidae</taxon>
        <taxon>Schistosoma</taxon>
    </lineage>
</organism>
<dbReference type="SMART" id="SM00054">
    <property type="entry name" value="EFh"/>
    <property type="match status" value="4"/>
</dbReference>
<gene>
    <name evidence="5" type="ORF">EWB00_009734</name>
</gene>
<accession>A0A4Z2DQZ8</accession>
<keyword evidence="1" id="KW-0479">Metal-binding</keyword>
<protein>
    <submittedName>
        <fullName evidence="5">16 kDa calcium-binding protein</fullName>
    </submittedName>
</protein>
<feature type="domain" description="EF-hand" evidence="4">
    <location>
        <begin position="109"/>
        <end position="144"/>
    </location>
</feature>
<evidence type="ECO:0000313" key="6">
    <source>
        <dbReference type="Proteomes" id="UP000311919"/>
    </source>
</evidence>
<reference evidence="5 6" key="1">
    <citation type="submission" date="2019-03" db="EMBL/GenBank/DDBJ databases">
        <title>An improved genome assembly of the fluke Schistosoma japonicum.</title>
        <authorList>
            <person name="Hu W."/>
            <person name="Luo F."/>
            <person name="Yin M."/>
            <person name="Mo X."/>
            <person name="Sun C."/>
            <person name="Wu Q."/>
            <person name="Zhu B."/>
            <person name="Xiang M."/>
            <person name="Wang J."/>
            <person name="Wang Y."/>
            <person name="Zhang T."/>
            <person name="Xu B."/>
            <person name="Zheng H."/>
            <person name="Feng Z."/>
        </authorList>
    </citation>
    <scope>NUCLEOTIDE SEQUENCE [LARGE SCALE GENOMIC DNA]</scope>
    <source>
        <strain evidence="5">HuSjv2</strain>
        <tissue evidence="5">Worms</tissue>
    </source>
</reference>
<dbReference type="InterPro" id="IPR018247">
    <property type="entry name" value="EF_Hand_1_Ca_BS"/>
</dbReference>
<dbReference type="InterPro" id="IPR002048">
    <property type="entry name" value="EF_hand_dom"/>
</dbReference>
<feature type="domain" description="EF-hand" evidence="4">
    <location>
        <begin position="73"/>
        <end position="108"/>
    </location>
</feature>
<comment type="caution">
    <text evidence="5">The sequence shown here is derived from an EMBL/GenBank/DDBJ whole genome shotgun (WGS) entry which is preliminary data.</text>
</comment>